<organism evidence="1">
    <name type="scientific">Ixodes ricinus</name>
    <name type="common">Common tick</name>
    <name type="synonym">Acarus ricinus</name>
    <dbReference type="NCBI Taxonomy" id="34613"/>
    <lineage>
        <taxon>Eukaryota</taxon>
        <taxon>Metazoa</taxon>
        <taxon>Ecdysozoa</taxon>
        <taxon>Arthropoda</taxon>
        <taxon>Chelicerata</taxon>
        <taxon>Arachnida</taxon>
        <taxon>Acari</taxon>
        <taxon>Parasitiformes</taxon>
        <taxon>Ixodida</taxon>
        <taxon>Ixodoidea</taxon>
        <taxon>Ixodidae</taxon>
        <taxon>Ixodinae</taxon>
        <taxon>Ixodes</taxon>
    </lineage>
</organism>
<evidence type="ECO:0000313" key="1">
    <source>
        <dbReference type="EMBL" id="MXU92129.1"/>
    </source>
</evidence>
<sequence length="129" mass="14213">MQYYQLLVAVNHQLLVLAVGEELQHLFLGNTADDSVRLTLGIEQPEQIHQRLHKEAAHALHLLASALCCLEDHVHVSHGVGHLAVHLAEARAVLQQGRPLHEGEPVRPLQALAQGATEVVDQFPCLLEE</sequence>
<accession>A0A6B0UQS7</accession>
<name>A0A6B0UQS7_IXORI</name>
<proteinExistence type="predicted"/>
<dbReference type="EMBL" id="GIFC01010046">
    <property type="protein sequence ID" value="MXU92129.1"/>
    <property type="molecule type" value="Transcribed_RNA"/>
</dbReference>
<dbReference type="AlphaFoldDB" id="A0A6B0UQS7"/>
<protein>
    <submittedName>
        <fullName evidence="1">Uncharacterized protein</fullName>
    </submittedName>
</protein>
<reference evidence="1" key="1">
    <citation type="submission" date="2019-12" db="EMBL/GenBank/DDBJ databases">
        <title>An insight into the sialome of adult female Ixodes ricinus ticks feeding for 6 days.</title>
        <authorList>
            <person name="Perner J."/>
            <person name="Ribeiro J.M.C."/>
        </authorList>
    </citation>
    <scope>NUCLEOTIDE SEQUENCE</scope>
    <source>
        <strain evidence="1">Semi-engorged</strain>
        <tissue evidence="1">Salivary glands</tissue>
    </source>
</reference>